<dbReference type="EMBL" id="CYXR01000013">
    <property type="protein sequence ID" value="CUM98856.1"/>
    <property type="molecule type" value="Genomic_DNA"/>
</dbReference>
<accession>A0A173T9Q2</accession>
<dbReference type="Pfam" id="PF26018">
    <property type="entry name" value="BSH_RND_rel"/>
    <property type="match status" value="1"/>
</dbReference>
<dbReference type="RefSeq" id="WP_055157097.1">
    <property type="nucleotide sequence ID" value="NZ_CYXR01000013.1"/>
</dbReference>
<keyword evidence="1" id="KW-0472">Membrane</keyword>
<evidence type="ECO:0000313" key="4">
    <source>
        <dbReference type="Proteomes" id="UP000095727"/>
    </source>
</evidence>
<gene>
    <name evidence="3" type="ORF">ERS852574_01994</name>
</gene>
<feature type="transmembrane region" description="Helical" evidence="1">
    <location>
        <begin position="21"/>
        <end position="44"/>
    </location>
</feature>
<feature type="domain" description="RND related barrel-sandwich hybrid" evidence="2">
    <location>
        <begin position="73"/>
        <end position="238"/>
    </location>
</feature>
<evidence type="ECO:0000313" key="3">
    <source>
        <dbReference type="EMBL" id="CUM98856.1"/>
    </source>
</evidence>
<reference evidence="3 4" key="1">
    <citation type="submission" date="2015-09" db="EMBL/GenBank/DDBJ databases">
        <authorList>
            <consortium name="Pathogen Informatics"/>
        </authorList>
    </citation>
    <scope>NUCLEOTIDE SEQUENCE [LARGE SCALE GENOMIC DNA]</scope>
    <source>
        <strain evidence="3 4">2789STDY5834962</strain>
    </source>
</reference>
<evidence type="ECO:0000256" key="1">
    <source>
        <dbReference type="SAM" id="Phobius"/>
    </source>
</evidence>
<organism evidence="3 4">
    <name type="scientific">Coprococcus comes</name>
    <dbReference type="NCBI Taxonomy" id="410072"/>
    <lineage>
        <taxon>Bacteria</taxon>
        <taxon>Bacillati</taxon>
        <taxon>Bacillota</taxon>
        <taxon>Clostridia</taxon>
        <taxon>Lachnospirales</taxon>
        <taxon>Lachnospiraceae</taxon>
        <taxon>Coprococcus</taxon>
    </lineage>
</organism>
<dbReference type="Proteomes" id="UP000095727">
    <property type="component" value="Unassembled WGS sequence"/>
</dbReference>
<sequence>MAGKKKNTEVVSLQKYKRKGHLNIGTILFGIIFVYLVFTVLIYFTKDRVSVYEVREGSILKDRNLTGMVLRKETVVNAEKSGYVNYFVDDAQKVALGTNIYTITSSKLETQTDQDSNEEVSLNADEWNSILLKAQGFNESYSPEEFKTASNLKNEVTAILQNNTTQSRVAQLNSILQSGNVDAFQSPDDGIVELSVDGYENLTTDNITDEMFDKANYSVTELSGNQKIDAGQPVYRLVTDEEWTVTVRLTSDLAQTFQKKMNGEDSLSVEVRFLKDNKDLWGTMRLTEKKNDIYANITFKDSMIRYADERFVNIELILEDESGLKIPKTSVTEKDCYAVPIDYITSGGASQNEGVYRQTTKKGKTTTEFIPVTIINEDTESGIAYLDTENLKKGDTLLLPESSDTMDLLKTESIKGVYNVNKGYAVFKQVQILSESDEYYIIAEGNSYSLSNYDHIALNGDSVRDNQIVSQ</sequence>
<dbReference type="AlphaFoldDB" id="A0A173T9Q2"/>
<dbReference type="InterPro" id="IPR058709">
    <property type="entry name" value="BSH_RND-rel"/>
</dbReference>
<name>A0A173T9Q2_9FIRM</name>
<evidence type="ECO:0000259" key="2">
    <source>
        <dbReference type="Pfam" id="PF26018"/>
    </source>
</evidence>
<keyword evidence="1" id="KW-0812">Transmembrane</keyword>
<protein>
    <submittedName>
        <fullName evidence="3">Putative membrane fusion protein</fullName>
    </submittedName>
</protein>
<proteinExistence type="predicted"/>
<keyword evidence="1" id="KW-1133">Transmembrane helix</keyword>